<sequence length="227" mass="25404">MSIDYDNTRSIDDDDNMLINTSNILSEDTNPKTLTFDIKVNVAHNLLYPDHDSPVDESLHRGVHVVGQGASTTRAVGEFPSSNNIRLQNLVESQLEITKTKSCLISLSAKFALNRIPFASHLGLLIYLLLGGAKDDQQDLPGDKILATDRGARGRMTDERQTKRRLDTRITAPVRAKNLGRESPRMDIFHSLTTSRTRKKRQRARHGETVRSRRPGTTMTTHSTMNG</sequence>
<proteinExistence type="predicted"/>
<organism evidence="2">
    <name type="scientific">Brassica cretica</name>
    <name type="common">Mustard</name>
    <dbReference type="NCBI Taxonomy" id="69181"/>
    <lineage>
        <taxon>Eukaryota</taxon>
        <taxon>Viridiplantae</taxon>
        <taxon>Streptophyta</taxon>
        <taxon>Embryophyta</taxon>
        <taxon>Tracheophyta</taxon>
        <taxon>Spermatophyta</taxon>
        <taxon>Magnoliopsida</taxon>
        <taxon>eudicotyledons</taxon>
        <taxon>Gunneridae</taxon>
        <taxon>Pentapetalae</taxon>
        <taxon>rosids</taxon>
        <taxon>malvids</taxon>
        <taxon>Brassicales</taxon>
        <taxon>Brassicaceae</taxon>
        <taxon>Brassiceae</taxon>
        <taxon>Brassica</taxon>
    </lineage>
</organism>
<dbReference type="EMBL" id="QGKY02000190">
    <property type="protein sequence ID" value="KAF2588361.1"/>
    <property type="molecule type" value="Genomic_DNA"/>
</dbReference>
<comment type="caution">
    <text evidence="2">The sequence shown here is derived from an EMBL/GenBank/DDBJ whole genome shotgun (WGS) entry which is preliminary data.</text>
</comment>
<feature type="compositionally biased region" description="Polar residues" evidence="1">
    <location>
        <begin position="215"/>
        <end position="227"/>
    </location>
</feature>
<name>A0A8S9K2J3_BRACR</name>
<reference evidence="2" key="1">
    <citation type="submission" date="2019-12" db="EMBL/GenBank/DDBJ databases">
        <title>Genome sequencing and annotation of Brassica cretica.</title>
        <authorList>
            <person name="Studholme D.J."/>
            <person name="Sarris P.F."/>
        </authorList>
    </citation>
    <scope>NUCLEOTIDE SEQUENCE</scope>
    <source>
        <strain evidence="2">PFS-102/07</strain>
        <tissue evidence="2">Leaf</tissue>
    </source>
</reference>
<evidence type="ECO:0000313" key="2">
    <source>
        <dbReference type="EMBL" id="KAF2588361.1"/>
    </source>
</evidence>
<evidence type="ECO:0000256" key="1">
    <source>
        <dbReference type="SAM" id="MobiDB-lite"/>
    </source>
</evidence>
<accession>A0A8S9K2J3</accession>
<feature type="region of interest" description="Disordered" evidence="1">
    <location>
        <begin position="193"/>
        <end position="227"/>
    </location>
</feature>
<gene>
    <name evidence="2" type="ORF">F2Q70_00039079</name>
</gene>
<dbReference type="AlphaFoldDB" id="A0A8S9K2J3"/>
<protein>
    <submittedName>
        <fullName evidence="2">Uncharacterized protein</fullName>
    </submittedName>
</protein>